<organism evidence="2 3">
    <name type="scientific">Megaselia scalaris</name>
    <name type="common">Humpbacked fly</name>
    <name type="synonym">Phora scalaris</name>
    <dbReference type="NCBI Taxonomy" id="36166"/>
    <lineage>
        <taxon>Eukaryota</taxon>
        <taxon>Metazoa</taxon>
        <taxon>Ecdysozoa</taxon>
        <taxon>Arthropoda</taxon>
        <taxon>Hexapoda</taxon>
        <taxon>Insecta</taxon>
        <taxon>Pterygota</taxon>
        <taxon>Neoptera</taxon>
        <taxon>Endopterygota</taxon>
        <taxon>Diptera</taxon>
        <taxon>Brachycera</taxon>
        <taxon>Muscomorpha</taxon>
        <taxon>Platypezoidea</taxon>
        <taxon>Phoridae</taxon>
        <taxon>Megaseliini</taxon>
        <taxon>Megaselia</taxon>
    </lineage>
</organism>
<feature type="compositionally biased region" description="Acidic residues" evidence="1">
    <location>
        <begin position="1"/>
        <end position="10"/>
    </location>
</feature>
<dbReference type="EMBL" id="CAQQ02194064">
    <property type="status" value="NOT_ANNOTATED_CDS"/>
    <property type="molecule type" value="Genomic_DNA"/>
</dbReference>
<keyword evidence="3" id="KW-1185">Reference proteome</keyword>
<name>T1GA32_MEGSC</name>
<evidence type="ECO:0000256" key="1">
    <source>
        <dbReference type="SAM" id="MobiDB-lite"/>
    </source>
</evidence>
<dbReference type="AlphaFoldDB" id="T1GA32"/>
<feature type="compositionally biased region" description="Basic and acidic residues" evidence="1">
    <location>
        <begin position="18"/>
        <end position="31"/>
    </location>
</feature>
<evidence type="ECO:0000313" key="2">
    <source>
        <dbReference type="EnsemblMetazoa" id="MESCA000077-PA"/>
    </source>
</evidence>
<evidence type="ECO:0000313" key="3">
    <source>
        <dbReference type="Proteomes" id="UP000015102"/>
    </source>
</evidence>
<accession>T1GA32</accession>
<dbReference type="EnsemblMetazoa" id="MESCA000077-RA">
    <property type="protein sequence ID" value="MESCA000077-PA"/>
    <property type="gene ID" value="MESCA000077"/>
</dbReference>
<feature type="region of interest" description="Disordered" evidence="1">
    <location>
        <begin position="1"/>
        <end position="31"/>
    </location>
</feature>
<dbReference type="HOGENOM" id="CLU_2029357_0_0_1"/>
<protein>
    <submittedName>
        <fullName evidence="2">Uncharacterized protein</fullName>
    </submittedName>
</protein>
<proteinExistence type="predicted"/>
<sequence>MEEEDVEIMETNEGSRTASKEETPWMNESEIHHEEIVYADDIPTSEEVVVNEAEDQLLETACFETIPSGGNLKYIGPRSARSLLKVQFAPISKPPPSKFKSTLSVHPETLKGKFPELFDQKI</sequence>
<reference evidence="3" key="1">
    <citation type="submission" date="2013-02" db="EMBL/GenBank/DDBJ databases">
        <authorList>
            <person name="Hughes D."/>
        </authorList>
    </citation>
    <scope>NUCLEOTIDE SEQUENCE</scope>
    <source>
        <strain>Durham</strain>
        <strain evidence="3">NC isolate 2 -- Noor lab</strain>
    </source>
</reference>
<dbReference type="Proteomes" id="UP000015102">
    <property type="component" value="Unassembled WGS sequence"/>
</dbReference>
<reference evidence="2" key="2">
    <citation type="submission" date="2015-06" db="UniProtKB">
        <authorList>
            <consortium name="EnsemblMetazoa"/>
        </authorList>
    </citation>
    <scope>IDENTIFICATION</scope>
</reference>